<accession>A0A852ZZD1</accession>
<dbReference type="Gene3D" id="3.90.280.10">
    <property type="entry name" value="PEBP-like"/>
    <property type="match status" value="1"/>
</dbReference>
<evidence type="ECO:0000256" key="2">
    <source>
        <dbReference type="SAM" id="MobiDB-lite"/>
    </source>
</evidence>
<comment type="similarity">
    <text evidence="1">Belongs to the UPF0098 family.</text>
</comment>
<dbReference type="RefSeq" id="WP_179812652.1">
    <property type="nucleotide sequence ID" value="NZ_JACBZD010000001.1"/>
</dbReference>
<gene>
    <name evidence="3" type="ORF">FHU37_000575</name>
</gene>
<dbReference type="PANTHER" id="PTHR30289">
    <property type="entry name" value="UNCHARACTERIZED PROTEIN YBCL-RELATED"/>
    <property type="match status" value="1"/>
</dbReference>
<comment type="caution">
    <text evidence="3">The sequence shown here is derived from an EMBL/GenBank/DDBJ whole genome shotgun (WGS) entry which is preliminary data.</text>
</comment>
<evidence type="ECO:0000256" key="1">
    <source>
        <dbReference type="ARBA" id="ARBA00007120"/>
    </source>
</evidence>
<feature type="region of interest" description="Disordered" evidence="2">
    <location>
        <begin position="70"/>
        <end position="99"/>
    </location>
</feature>
<evidence type="ECO:0000313" key="4">
    <source>
        <dbReference type="Proteomes" id="UP000567795"/>
    </source>
</evidence>
<dbReference type="EMBL" id="JACBZD010000001">
    <property type="protein sequence ID" value="NYI03632.1"/>
    <property type="molecule type" value="Genomic_DNA"/>
</dbReference>
<dbReference type="InterPro" id="IPR005247">
    <property type="entry name" value="YbhB_YbcL/LppC-like"/>
</dbReference>
<dbReference type="PANTHER" id="PTHR30289:SF1">
    <property type="entry name" value="PEBP (PHOSPHATIDYLETHANOLAMINE-BINDING PROTEIN) FAMILY PROTEIN"/>
    <property type="match status" value="1"/>
</dbReference>
<dbReference type="Pfam" id="PF01161">
    <property type="entry name" value="PBP"/>
    <property type="match status" value="1"/>
</dbReference>
<dbReference type="CDD" id="cd00865">
    <property type="entry name" value="PEBP_bact_arch"/>
    <property type="match status" value="1"/>
</dbReference>
<dbReference type="InterPro" id="IPR008914">
    <property type="entry name" value="PEBP"/>
</dbReference>
<dbReference type="InterPro" id="IPR036610">
    <property type="entry name" value="PEBP-like_sf"/>
</dbReference>
<name>A0A852ZZD1_9ACTN</name>
<sequence>MSGIELRSTAFNDHAIIPERYSKTGENVSPELEWSGVPDGAAELLLICEDPDAPSGTFLHWLETGIDPHARHIGPGERPPGGTAWRNGFGEDGYGGPQPPVGDPPHRYFFRVYALDEPVHLPGAPSPEEVHEAIRGHELASGTLVGLFGR</sequence>
<evidence type="ECO:0008006" key="5">
    <source>
        <dbReference type="Google" id="ProtNLM"/>
    </source>
</evidence>
<dbReference type="AlphaFoldDB" id="A0A852ZZD1"/>
<proteinExistence type="inferred from homology"/>
<organism evidence="3 4">
    <name type="scientific">Allostreptomyces psammosilenae</name>
    <dbReference type="NCBI Taxonomy" id="1892865"/>
    <lineage>
        <taxon>Bacteria</taxon>
        <taxon>Bacillati</taxon>
        <taxon>Actinomycetota</taxon>
        <taxon>Actinomycetes</taxon>
        <taxon>Kitasatosporales</taxon>
        <taxon>Streptomycetaceae</taxon>
        <taxon>Allostreptomyces</taxon>
    </lineage>
</organism>
<dbReference type="SUPFAM" id="SSF49777">
    <property type="entry name" value="PEBP-like"/>
    <property type="match status" value="1"/>
</dbReference>
<dbReference type="NCBIfam" id="TIGR00481">
    <property type="entry name" value="YbhB/YbcL family Raf kinase inhibitor-like protein"/>
    <property type="match status" value="1"/>
</dbReference>
<dbReference type="Proteomes" id="UP000567795">
    <property type="component" value="Unassembled WGS sequence"/>
</dbReference>
<reference evidence="3 4" key="1">
    <citation type="submission" date="2020-07" db="EMBL/GenBank/DDBJ databases">
        <title>Sequencing the genomes of 1000 actinobacteria strains.</title>
        <authorList>
            <person name="Klenk H.-P."/>
        </authorList>
    </citation>
    <scope>NUCLEOTIDE SEQUENCE [LARGE SCALE GENOMIC DNA]</scope>
    <source>
        <strain evidence="3 4">DSM 42178</strain>
    </source>
</reference>
<protein>
    <recommendedName>
        <fullName evidence="5">Phosphatidylethanolamine-binding protein</fullName>
    </recommendedName>
</protein>
<keyword evidence="4" id="KW-1185">Reference proteome</keyword>
<evidence type="ECO:0000313" key="3">
    <source>
        <dbReference type="EMBL" id="NYI03632.1"/>
    </source>
</evidence>